<reference evidence="1" key="1">
    <citation type="submission" date="2019-08" db="EMBL/GenBank/DDBJ databases">
        <authorList>
            <person name="Kucharzyk K."/>
            <person name="Murdoch R.W."/>
            <person name="Higgins S."/>
            <person name="Loffler F."/>
        </authorList>
    </citation>
    <scope>NUCLEOTIDE SEQUENCE</scope>
</reference>
<proteinExistence type="predicted"/>
<sequence length="73" mass="8428">MLKDKAIDVKNQNSKIEKIFSGKKSTKQYDLKKIKIRKENATNVFMIFSVPNVMLCKEFFDTNNSIAAYLCCT</sequence>
<dbReference type="EMBL" id="VSSQ01048777">
    <property type="protein sequence ID" value="MPN02824.1"/>
    <property type="molecule type" value="Genomic_DNA"/>
</dbReference>
<name>A0A645EQE1_9ZZZZ</name>
<comment type="caution">
    <text evidence="1">The sequence shown here is derived from an EMBL/GenBank/DDBJ whole genome shotgun (WGS) entry which is preliminary data.</text>
</comment>
<gene>
    <name evidence="1" type="ORF">SDC9_150042</name>
</gene>
<organism evidence="1">
    <name type="scientific">bioreactor metagenome</name>
    <dbReference type="NCBI Taxonomy" id="1076179"/>
    <lineage>
        <taxon>unclassified sequences</taxon>
        <taxon>metagenomes</taxon>
        <taxon>ecological metagenomes</taxon>
    </lineage>
</organism>
<protein>
    <submittedName>
        <fullName evidence="1">Uncharacterized protein</fullName>
    </submittedName>
</protein>
<dbReference type="AlphaFoldDB" id="A0A645EQE1"/>
<evidence type="ECO:0000313" key="1">
    <source>
        <dbReference type="EMBL" id="MPN02824.1"/>
    </source>
</evidence>
<accession>A0A645EQE1</accession>